<evidence type="ECO:0000313" key="8">
    <source>
        <dbReference type="EMBL" id="MVZ96126.1"/>
    </source>
</evidence>
<evidence type="ECO:0000259" key="7">
    <source>
        <dbReference type="PROSITE" id="PS00624"/>
    </source>
</evidence>
<dbReference type="SUPFAM" id="SSF54373">
    <property type="entry name" value="FAD-linked reductases, C-terminal domain"/>
    <property type="match status" value="1"/>
</dbReference>
<proteinExistence type="inferred from homology"/>
<dbReference type="InterPro" id="IPR036188">
    <property type="entry name" value="FAD/NAD-bd_sf"/>
</dbReference>
<evidence type="ECO:0000256" key="4">
    <source>
        <dbReference type="ARBA" id="ARBA00022827"/>
    </source>
</evidence>
<feature type="domain" description="Glucose-methanol-choline oxidoreductase N-terminal" evidence="7">
    <location>
        <begin position="248"/>
        <end position="262"/>
    </location>
</feature>
<evidence type="ECO:0000256" key="5">
    <source>
        <dbReference type="PIRSR" id="PIRSR000137-1"/>
    </source>
</evidence>
<dbReference type="PANTHER" id="PTHR11552:SF147">
    <property type="entry name" value="CHOLINE DEHYDROGENASE, MITOCHONDRIAL"/>
    <property type="match status" value="1"/>
</dbReference>
<accession>A0A6I4LVN9</accession>
<name>A0A6I4LVN9_9SPHN</name>
<dbReference type="Pfam" id="PF00732">
    <property type="entry name" value="GMC_oxred_N"/>
    <property type="match status" value="1"/>
</dbReference>
<evidence type="ECO:0000256" key="2">
    <source>
        <dbReference type="ARBA" id="ARBA00010790"/>
    </source>
</evidence>
<dbReference type="AlphaFoldDB" id="A0A6I4LVN9"/>
<comment type="similarity">
    <text evidence="2">Belongs to the GMC oxidoreductase family.</text>
</comment>
<dbReference type="OrthoDB" id="9798604at2"/>
<keyword evidence="4 6" id="KW-0274">FAD</keyword>
<evidence type="ECO:0000256" key="6">
    <source>
        <dbReference type="PIRSR" id="PIRSR000137-2"/>
    </source>
</evidence>
<evidence type="ECO:0000256" key="3">
    <source>
        <dbReference type="ARBA" id="ARBA00022630"/>
    </source>
</evidence>
<keyword evidence="9" id="KW-1185">Reference proteome</keyword>
<protein>
    <submittedName>
        <fullName evidence="8">Choline dehydrogenase</fullName>
    </submittedName>
</protein>
<dbReference type="InterPro" id="IPR012132">
    <property type="entry name" value="GMC_OxRdtase"/>
</dbReference>
<dbReference type="GO" id="GO:0050660">
    <property type="term" value="F:flavin adenine dinucleotide binding"/>
    <property type="evidence" value="ECO:0007669"/>
    <property type="project" value="InterPro"/>
</dbReference>
<feature type="active site" description="Proton donor" evidence="5">
    <location>
        <position position="460"/>
    </location>
</feature>
<dbReference type="Pfam" id="PF05199">
    <property type="entry name" value="GMC_oxred_C"/>
    <property type="match status" value="1"/>
</dbReference>
<reference evidence="8 9" key="1">
    <citation type="submission" date="2019-01" db="EMBL/GenBank/DDBJ databases">
        <title>Sphingorhabdus lacus sp.nov., isolated from an oligotrophic freshwater lake.</title>
        <authorList>
            <person name="Park M."/>
        </authorList>
    </citation>
    <scope>NUCLEOTIDE SEQUENCE [LARGE SCALE GENOMIC DNA]</scope>
    <source>
        <strain evidence="8 9">IMCC26285</strain>
    </source>
</reference>
<keyword evidence="3" id="KW-0285">Flavoprotein</keyword>
<dbReference type="Gene3D" id="3.30.560.10">
    <property type="entry name" value="Glucose Oxidase, domain 3"/>
    <property type="match status" value="1"/>
</dbReference>
<dbReference type="EMBL" id="SDWJ01000001">
    <property type="protein sequence ID" value="MVZ96126.1"/>
    <property type="molecule type" value="Genomic_DNA"/>
</dbReference>
<organism evidence="8 9">
    <name type="scientific">Sphingorhabdus profundilacus</name>
    <dbReference type="NCBI Taxonomy" id="2509718"/>
    <lineage>
        <taxon>Bacteria</taxon>
        <taxon>Pseudomonadati</taxon>
        <taxon>Pseudomonadota</taxon>
        <taxon>Alphaproteobacteria</taxon>
        <taxon>Sphingomonadales</taxon>
        <taxon>Sphingomonadaceae</taxon>
        <taxon>Sphingorhabdus</taxon>
    </lineage>
</organism>
<evidence type="ECO:0000313" key="9">
    <source>
        <dbReference type="Proteomes" id="UP000471147"/>
    </source>
</evidence>
<dbReference type="InterPro" id="IPR000172">
    <property type="entry name" value="GMC_OxRdtase_N"/>
</dbReference>
<dbReference type="InterPro" id="IPR007867">
    <property type="entry name" value="GMC_OxRtase_C"/>
</dbReference>
<dbReference type="SUPFAM" id="SSF51905">
    <property type="entry name" value="FAD/NAD(P)-binding domain"/>
    <property type="match status" value="1"/>
</dbReference>
<comment type="caution">
    <text evidence="8">The sequence shown here is derived from an EMBL/GenBank/DDBJ whole genome shotgun (WGS) entry which is preliminary data.</text>
</comment>
<dbReference type="Gene3D" id="3.50.50.60">
    <property type="entry name" value="FAD/NAD(P)-binding domain"/>
    <property type="match status" value="1"/>
</dbReference>
<dbReference type="PANTHER" id="PTHR11552">
    <property type="entry name" value="GLUCOSE-METHANOL-CHOLINE GMC OXIDOREDUCTASE"/>
    <property type="match status" value="1"/>
</dbReference>
<dbReference type="Proteomes" id="UP000471147">
    <property type="component" value="Unassembled WGS sequence"/>
</dbReference>
<dbReference type="RefSeq" id="WP_160352146.1">
    <property type="nucleotide sequence ID" value="NZ_SDWJ01000001.1"/>
</dbReference>
<dbReference type="PIRSF" id="PIRSF000137">
    <property type="entry name" value="Alcohol_oxidase"/>
    <property type="match status" value="1"/>
</dbReference>
<gene>
    <name evidence="8" type="ORF">EUU23_00225</name>
</gene>
<evidence type="ECO:0000256" key="1">
    <source>
        <dbReference type="ARBA" id="ARBA00001974"/>
    </source>
</evidence>
<feature type="binding site" evidence="6">
    <location>
        <position position="213"/>
    </location>
    <ligand>
        <name>FAD</name>
        <dbReference type="ChEBI" id="CHEBI:57692"/>
    </ligand>
</feature>
<dbReference type="GO" id="GO:0016614">
    <property type="term" value="F:oxidoreductase activity, acting on CH-OH group of donors"/>
    <property type="evidence" value="ECO:0007669"/>
    <property type="project" value="InterPro"/>
</dbReference>
<dbReference type="PROSITE" id="PS00624">
    <property type="entry name" value="GMC_OXRED_2"/>
    <property type="match status" value="1"/>
</dbReference>
<feature type="active site" description="Proton acceptor" evidence="5">
    <location>
        <position position="502"/>
    </location>
</feature>
<sequence length="522" mass="55955">MLTIGLMEHFVVVDYIIVGAGTAGCVLADRLSANGRNQVLLVEAGRKPRNPFIKIPAGFAKLFKGGNAWNYESAPQCGALKRQIYVPRGKMLGGSANINAMIHQWGHPDDFAAWTESGATGWGWDSVSSIFAKMEEKLECAPNSHAHPASSDFVDAARSVIGHSGDSYNGGAYEGAWIAHTNIRNGKRYSVYDSHLKPAMKRRNLVTLTGMTVSNLITENGSAVGVMMDGPQGRTAARAKAGVVLTAGAIETPTLLMRSGIGSGASLQALGIETYRDSPHVGQHLQDHPMMPMVFQTTHSDTYKSAESLTNLLRYILKKSGPLASNAAEAIAFARSSPKLTAPDIELIFAPFEWREQALQPPAIHGFSIGAAIVAPHSRGSVSLTTRHGQVPPKIDFGFFTDKDGQDRKAMLAAVLLARKIAQQPSLSPHISREHLPGTDVKDYDALFTEICRNLQTVYHPAGTCRIGSSGDGVVSPRLKVHGLDRLWIADASVMPQLVRGHPNAAVAMIASRAAEFIAKGA</sequence>
<comment type="cofactor">
    <cofactor evidence="1 6">
        <name>FAD</name>
        <dbReference type="ChEBI" id="CHEBI:57692"/>
    </cofactor>
</comment>